<dbReference type="Proteomes" id="UP000019375">
    <property type="component" value="Unassembled WGS sequence"/>
</dbReference>
<dbReference type="OrthoDB" id="4063755at2759"/>
<gene>
    <name evidence="4" type="ORF">BN860_04258g</name>
</gene>
<evidence type="ECO:0000256" key="2">
    <source>
        <dbReference type="SAM" id="SignalP"/>
    </source>
</evidence>
<name>A0A8J2T9Q2_ZYGB2</name>
<keyword evidence="1" id="KW-1133">Transmembrane helix</keyword>
<evidence type="ECO:0000256" key="1">
    <source>
        <dbReference type="SAM" id="Phobius"/>
    </source>
</evidence>
<dbReference type="EMBL" id="HG316462">
    <property type="protein sequence ID" value="CDF91076.1"/>
    <property type="molecule type" value="Genomic_DNA"/>
</dbReference>
<dbReference type="Pfam" id="PF01105">
    <property type="entry name" value="EMP24_GP25L"/>
    <property type="match status" value="1"/>
</dbReference>
<sequence length="250" mass="28518">MEIWVCGVLSLALQAFGSGENEIRDVSLQLDPIKASSYDPLSDNFCFRMELVSNDMVSNVLFIIDVVDILPYHTDSGRFGGTSKDRGRQSLHMSIEDSVTGDLIRSTRHLKSGKTVIEMNPRDSPQFDLCFANLVYDSSWNSLDLNELITVSLNTKEELAWAKLNYLQETYQTSQEIERCTKKLDSVINGQLFSQLSKAEMEHRDYNESIYDSFLSAFIVFTISIISSPILLAYYCIRYRGRIRPLSPRH</sequence>
<keyword evidence="5" id="KW-1185">Reference proteome</keyword>
<accession>A0A8J2T9Q2</accession>
<protein>
    <submittedName>
        <fullName evidence="4">ZYBA0S09-04258g1_1</fullName>
    </submittedName>
</protein>
<dbReference type="InterPro" id="IPR009038">
    <property type="entry name" value="GOLD_dom"/>
</dbReference>
<proteinExistence type="predicted"/>
<organism evidence="4 5">
    <name type="scientific">Zygosaccharomyces bailii (strain CLIB 213 / ATCC 58445 / CBS 680 / BCRC 21525 / NBRC 1098 / NCYC 1416 / NRRL Y-2227)</name>
    <dbReference type="NCBI Taxonomy" id="1333698"/>
    <lineage>
        <taxon>Eukaryota</taxon>
        <taxon>Fungi</taxon>
        <taxon>Dikarya</taxon>
        <taxon>Ascomycota</taxon>
        <taxon>Saccharomycotina</taxon>
        <taxon>Saccharomycetes</taxon>
        <taxon>Saccharomycetales</taxon>
        <taxon>Saccharomycetaceae</taxon>
        <taxon>Zygosaccharomyces</taxon>
    </lineage>
</organism>
<feature type="transmembrane region" description="Helical" evidence="1">
    <location>
        <begin position="214"/>
        <end position="237"/>
    </location>
</feature>
<evidence type="ECO:0000259" key="3">
    <source>
        <dbReference type="Pfam" id="PF01105"/>
    </source>
</evidence>
<reference evidence="5" key="1">
    <citation type="journal article" date="2013" name="Genome Announc.">
        <title>Genome sequence of the food spoilage yeast Zygosaccharomyces bailii CLIB 213(T).</title>
        <authorList>
            <person name="Galeote V."/>
            <person name="Bigey F."/>
            <person name="Devillers H."/>
            <person name="Neuveglise C."/>
            <person name="Dequin S."/>
        </authorList>
    </citation>
    <scope>NUCLEOTIDE SEQUENCE [LARGE SCALE GENOMIC DNA]</scope>
    <source>
        <strain evidence="5">CLIB 213 / ATCC 58445 / CBS 680 / CCRC 21525 / NBRC 1098 / NCYC 1416 / NRRL Y-2227</strain>
    </source>
</reference>
<keyword evidence="1" id="KW-0472">Membrane</keyword>
<evidence type="ECO:0000313" key="4">
    <source>
        <dbReference type="EMBL" id="CDF91076.1"/>
    </source>
</evidence>
<feature type="domain" description="GOLD" evidence="3">
    <location>
        <begin position="46"/>
        <end position="231"/>
    </location>
</feature>
<keyword evidence="2" id="KW-0732">Signal</keyword>
<feature type="chain" id="PRO_5035153267" evidence="2">
    <location>
        <begin position="20"/>
        <end position="250"/>
    </location>
</feature>
<feature type="signal peptide" evidence="2">
    <location>
        <begin position="1"/>
        <end position="19"/>
    </location>
</feature>
<keyword evidence="1" id="KW-0812">Transmembrane</keyword>
<evidence type="ECO:0000313" key="5">
    <source>
        <dbReference type="Proteomes" id="UP000019375"/>
    </source>
</evidence>
<dbReference type="AlphaFoldDB" id="A0A8J2T9Q2"/>